<evidence type="ECO:0000256" key="3">
    <source>
        <dbReference type="ARBA" id="ARBA00023150"/>
    </source>
</evidence>
<evidence type="ECO:0000256" key="1">
    <source>
        <dbReference type="ARBA" id="ARBA00005046"/>
    </source>
</evidence>
<keyword evidence="3" id="KW-0501">Molybdenum cofactor biosynthesis</keyword>
<reference evidence="5 6" key="1">
    <citation type="submission" date="2016-03" db="EMBL/GenBank/DDBJ databases">
        <title>Cyphomyrmex costatus WGS genome.</title>
        <authorList>
            <person name="Nygaard S."/>
            <person name="Hu H."/>
            <person name="Boomsma J."/>
            <person name="Zhang G."/>
        </authorList>
    </citation>
    <scope>NUCLEOTIDE SEQUENCE [LARGE SCALE GENOMIC DNA]</scope>
    <source>
        <strain evidence="5">MS0001</strain>
        <tissue evidence="5">Whole body</tissue>
    </source>
</reference>
<dbReference type="Pfam" id="PF00994">
    <property type="entry name" value="MoCF_biosynth"/>
    <property type="match status" value="1"/>
</dbReference>
<dbReference type="PANTHER" id="PTHR43764">
    <property type="entry name" value="MOLYBDENUM COFACTOR BIOSYNTHESIS"/>
    <property type="match status" value="1"/>
</dbReference>
<gene>
    <name evidence="5" type="ORF">ALC62_11987</name>
</gene>
<dbReference type="SMART" id="SM00852">
    <property type="entry name" value="MoCF_biosynth"/>
    <property type="match status" value="1"/>
</dbReference>
<protein>
    <submittedName>
        <fullName evidence="5">Molybdenum cofactor biosynthesis bifunctional protein</fullName>
    </submittedName>
</protein>
<feature type="domain" description="MoaB/Mog" evidence="4">
    <location>
        <begin position="8"/>
        <end position="150"/>
    </location>
</feature>
<keyword evidence="6" id="KW-1185">Reference proteome</keyword>
<proteinExistence type="inferred from homology"/>
<dbReference type="SUPFAM" id="SSF53218">
    <property type="entry name" value="Molybdenum cofactor biosynthesis proteins"/>
    <property type="match status" value="1"/>
</dbReference>
<dbReference type="AlphaFoldDB" id="A0A151IC12"/>
<dbReference type="EMBL" id="KQ978071">
    <property type="protein sequence ID" value="KYM97333.1"/>
    <property type="molecule type" value="Genomic_DNA"/>
</dbReference>
<dbReference type="CDD" id="cd00886">
    <property type="entry name" value="MogA_MoaB"/>
    <property type="match status" value="1"/>
</dbReference>
<organism evidence="5 6">
    <name type="scientific">Cyphomyrmex costatus</name>
    <dbReference type="NCBI Taxonomy" id="456900"/>
    <lineage>
        <taxon>Eukaryota</taxon>
        <taxon>Metazoa</taxon>
        <taxon>Ecdysozoa</taxon>
        <taxon>Arthropoda</taxon>
        <taxon>Hexapoda</taxon>
        <taxon>Insecta</taxon>
        <taxon>Pterygota</taxon>
        <taxon>Neoptera</taxon>
        <taxon>Endopterygota</taxon>
        <taxon>Hymenoptera</taxon>
        <taxon>Apocrita</taxon>
        <taxon>Aculeata</taxon>
        <taxon>Formicoidea</taxon>
        <taxon>Formicidae</taxon>
        <taxon>Myrmicinae</taxon>
        <taxon>Cyphomyrmex</taxon>
    </lineage>
</organism>
<dbReference type="InterPro" id="IPR001453">
    <property type="entry name" value="MoaB/Mog_dom"/>
</dbReference>
<name>A0A151IC12_9HYME</name>
<sequence length="160" mass="16507">MSQEQQAAVITVSDRSAAGHREDLSGPLAVQLLTDRGWRCRTAVVPDEVADIRAAVRAEVARGARLVVTSGGTGVSPRDVTPEAMDGLFDKELPGVADALRRRGESATAHALLSRGRAGTAGGAFVVNLPGSPGGVRDGIPLVAMLAEHVLDQLGGEDHA</sequence>
<evidence type="ECO:0000313" key="5">
    <source>
        <dbReference type="EMBL" id="KYM97333.1"/>
    </source>
</evidence>
<dbReference type="Gene3D" id="3.40.980.10">
    <property type="entry name" value="MoaB/Mog-like domain"/>
    <property type="match status" value="1"/>
</dbReference>
<accession>A0A151IC12</accession>
<evidence type="ECO:0000259" key="4">
    <source>
        <dbReference type="SMART" id="SM00852"/>
    </source>
</evidence>
<evidence type="ECO:0000313" key="6">
    <source>
        <dbReference type="Proteomes" id="UP000078542"/>
    </source>
</evidence>
<dbReference type="Proteomes" id="UP000078542">
    <property type="component" value="Unassembled WGS sequence"/>
</dbReference>
<evidence type="ECO:0000256" key="2">
    <source>
        <dbReference type="ARBA" id="ARBA00007589"/>
    </source>
</evidence>
<dbReference type="PANTHER" id="PTHR43764:SF1">
    <property type="entry name" value="MOLYBDOPTERIN MOLYBDOTRANSFERASE"/>
    <property type="match status" value="1"/>
</dbReference>
<dbReference type="InterPro" id="IPR036425">
    <property type="entry name" value="MoaB/Mog-like_dom_sf"/>
</dbReference>
<dbReference type="NCBIfam" id="TIGR00177">
    <property type="entry name" value="molyb_syn"/>
    <property type="match status" value="1"/>
</dbReference>
<dbReference type="InterPro" id="IPR051920">
    <property type="entry name" value="MPT_Adenylyltrnsfr/MoaC-Rel"/>
</dbReference>
<dbReference type="STRING" id="456900.A0A151IC12"/>
<dbReference type="GO" id="GO:0006777">
    <property type="term" value="P:Mo-molybdopterin cofactor biosynthetic process"/>
    <property type="evidence" value="ECO:0007669"/>
    <property type="project" value="UniProtKB-KW"/>
</dbReference>
<comment type="pathway">
    <text evidence="1">Cofactor biosynthesis; molybdopterin biosynthesis.</text>
</comment>
<comment type="similarity">
    <text evidence="2">In the N-terminal section; belongs to the MoaB/Mog family.</text>
</comment>